<comment type="caution">
    <text evidence="2">The sequence shown here is derived from an EMBL/GenBank/DDBJ whole genome shotgun (WGS) entry which is preliminary data.</text>
</comment>
<evidence type="ECO:0000313" key="1">
    <source>
        <dbReference type="EMBL" id="CAH1977119.1"/>
    </source>
</evidence>
<dbReference type="EMBL" id="CAKOFQ010007280">
    <property type="protein sequence ID" value="CAH1997173.1"/>
    <property type="molecule type" value="Genomic_DNA"/>
</dbReference>
<sequence>MVGVNPELKDKIYNTAFWPKGVAFGRFNFGLGRNFLDRCHTG</sequence>
<keyword evidence="3" id="KW-1185">Reference proteome</keyword>
<dbReference type="Proteomes" id="UP001152888">
    <property type="component" value="Unassembled WGS sequence"/>
</dbReference>
<name>A0A9P0LJB1_ACAOB</name>
<organism evidence="2 3">
    <name type="scientific">Acanthoscelides obtectus</name>
    <name type="common">Bean weevil</name>
    <name type="synonym">Bruchus obtectus</name>
    <dbReference type="NCBI Taxonomy" id="200917"/>
    <lineage>
        <taxon>Eukaryota</taxon>
        <taxon>Metazoa</taxon>
        <taxon>Ecdysozoa</taxon>
        <taxon>Arthropoda</taxon>
        <taxon>Hexapoda</taxon>
        <taxon>Insecta</taxon>
        <taxon>Pterygota</taxon>
        <taxon>Neoptera</taxon>
        <taxon>Endopterygota</taxon>
        <taxon>Coleoptera</taxon>
        <taxon>Polyphaga</taxon>
        <taxon>Cucujiformia</taxon>
        <taxon>Chrysomeloidea</taxon>
        <taxon>Chrysomelidae</taxon>
        <taxon>Bruchinae</taxon>
        <taxon>Bruchini</taxon>
        <taxon>Acanthoscelides</taxon>
    </lineage>
</organism>
<protein>
    <submittedName>
        <fullName evidence="2">Uncharacterized protein</fullName>
    </submittedName>
</protein>
<evidence type="ECO:0000313" key="3">
    <source>
        <dbReference type="Proteomes" id="UP001152888"/>
    </source>
</evidence>
<reference evidence="2" key="1">
    <citation type="submission" date="2022-03" db="EMBL/GenBank/DDBJ databases">
        <authorList>
            <person name="Sayadi A."/>
        </authorList>
    </citation>
    <scope>NUCLEOTIDE SEQUENCE</scope>
</reference>
<accession>A0A9P0LJB1</accession>
<evidence type="ECO:0000313" key="2">
    <source>
        <dbReference type="EMBL" id="CAH1997173.1"/>
    </source>
</evidence>
<gene>
    <name evidence="1" type="ORF">ACAOBT_LOCUS12462</name>
    <name evidence="2" type="ORF">ACAOBT_LOCUS23578</name>
</gene>
<dbReference type="AlphaFoldDB" id="A0A9P0LJB1"/>
<proteinExistence type="predicted"/>
<dbReference type="EMBL" id="CAKOFQ010006854">
    <property type="protein sequence ID" value="CAH1977119.1"/>
    <property type="molecule type" value="Genomic_DNA"/>
</dbReference>